<dbReference type="EMBL" id="JANPWB010000012">
    <property type="protein sequence ID" value="KAJ1113215.1"/>
    <property type="molecule type" value="Genomic_DNA"/>
</dbReference>
<name>A0AAV7NEA8_PLEWA</name>
<protein>
    <submittedName>
        <fullName evidence="2">Uncharacterized protein</fullName>
    </submittedName>
</protein>
<sequence>MPPRPPPREDRTQPPDASLHTAGPPRSEAHTSMWFPGAVRRKIAEGLSSAGTTRVLLAAQCTCVSLKRCS</sequence>
<feature type="region of interest" description="Disordered" evidence="1">
    <location>
        <begin position="1"/>
        <end position="33"/>
    </location>
</feature>
<feature type="compositionally biased region" description="Basic and acidic residues" evidence="1">
    <location>
        <begin position="1"/>
        <end position="13"/>
    </location>
</feature>
<dbReference type="AlphaFoldDB" id="A0AAV7NEA8"/>
<comment type="caution">
    <text evidence="2">The sequence shown here is derived from an EMBL/GenBank/DDBJ whole genome shotgun (WGS) entry which is preliminary data.</text>
</comment>
<gene>
    <name evidence="2" type="ORF">NDU88_001470</name>
</gene>
<keyword evidence="3" id="KW-1185">Reference proteome</keyword>
<proteinExistence type="predicted"/>
<organism evidence="2 3">
    <name type="scientific">Pleurodeles waltl</name>
    <name type="common">Iberian ribbed newt</name>
    <dbReference type="NCBI Taxonomy" id="8319"/>
    <lineage>
        <taxon>Eukaryota</taxon>
        <taxon>Metazoa</taxon>
        <taxon>Chordata</taxon>
        <taxon>Craniata</taxon>
        <taxon>Vertebrata</taxon>
        <taxon>Euteleostomi</taxon>
        <taxon>Amphibia</taxon>
        <taxon>Batrachia</taxon>
        <taxon>Caudata</taxon>
        <taxon>Salamandroidea</taxon>
        <taxon>Salamandridae</taxon>
        <taxon>Pleurodelinae</taxon>
        <taxon>Pleurodeles</taxon>
    </lineage>
</organism>
<evidence type="ECO:0000313" key="3">
    <source>
        <dbReference type="Proteomes" id="UP001066276"/>
    </source>
</evidence>
<dbReference type="Proteomes" id="UP001066276">
    <property type="component" value="Chromosome 8"/>
</dbReference>
<accession>A0AAV7NEA8</accession>
<evidence type="ECO:0000313" key="2">
    <source>
        <dbReference type="EMBL" id="KAJ1113215.1"/>
    </source>
</evidence>
<evidence type="ECO:0000256" key="1">
    <source>
        <dbReference type="SAM" id="MobiDB-lite"/>
    </source>
</evidence>
<reference evidence="2" key="1">
    <citation type="journal article" date="2022" name="bioRxiv">
        <title>Sequencing and chromosome-scale assembly of the giantPleurodeles waltlgenome.</title>
        <authorList>
            <person name="Brown T."/>
            <person name="Elewa A."/>
            <person name="Iarovenko S."/>
            <person name="Subramanian E."/>
            <person name="Araus A.J."/>
            <person name="Petzold A."/>
            <person name="Susuki M."/>
            <person name="Suzuki K.-i.T."/>
            <person name="Hayashi T."/>
            <person name="Toyoda A."/>
            <person name="Oliveira C."/>
            <person name="Osipova E."/>
            <person name="Leigh N.D."/>
            <person name="Simon A."/>
            <person name="Yun M.H."/>
        </authorList>
    </citation>
    <scope>NUCLEOTIDE SEQUENCE</scope>
    <source>
        <strain evidence="2">20211129_DDA</strain>
        <tissue evidence="2">Liver</tissue>
    </source>
</reference>